<accession>A0A1U7LSL2</accession>
<name>A0A1U7LSL2_NEOID</name>
<keyword evidence="2" id="KW-1185">Reference proteome</keyword>
<sequence length="191" mass="21910">MLTANVSSRDSFARYKRATWHDFRGRDGELDLKALYECDVPIPFIHAHYYGLESRLASAWERWEDATQRDLTLKKIRYASPLYRILKLSQLEKSCGLVVVSSNKGTPPIPSPSAVGSIYGLHRRISYDDSPTDSFSKQLPEEESFKSKGSGCRHFFWKLLGPLLSHNVYSTHFTRSVAHMLRVNIAWDTQQ</sequence>
<organism evidence="1 2">
    <name type="scientific">Neolecta irregularis (strain DAH-3)</name>
    <dbReference type="NCBI Taxonomy" id="1198029"/>
    <lineage>
        <taxon>Eukaryota</taxon>
        <taxon>Fungi</taxon>
        <taxon>Dikarya</taxon>
        <taxon>Ascomycota</taxon>
        <taxon>Taphrinomycotina</taxon>
        <taxon>Neolectales</taxon>
        <taxon>Neolectaceae</taxon>
        <taxon>Neolecta</taxon>
    </lineage>
</organism>
<dbReference type="Proteomes" id="UP000186594">
    <property type="component" value="Unassembled WGS sequence"/>
</dbReference>
<protein>
    <submittedName>
        <fullName evidence="1">Uncharacterized protein</fullName>
    </submittedName>
</protein>
<reference evidence="1 2" key="1">
    <citation type="submission" date="2016-04" db="EMBL/GenBank/DDBJ databases">
        <title>Evolutionary innovation and constraint leading to complex multicellularity in the Ascomycota.</title>
        <authorList>
            <person name="Cisse O."/>
            <person name="Nguyen A."/>
            <person name="Hewitt D.A."/>
            <person name="Jedd G."/>
            <person name="Stajich J.E."/>
        </authorList>
    </citation>
    <scope>NUCLEOTIDE SEQUENCE [LARGE SCALE GENOMIC DNA]</scope>
    <source>
        <strain evidence="1 2">DAH-3</strain>
    </source>
</reference>
<evidence type="ECO:0000313" key="1">
    <source>
        <dbReference type="EMBL" id="OLL25532.1"/>
    </source>
</evidence>
<dbReference type="EMBL" id="LXFE01000377">
    <property type="protein sequence ID" value="OLL25532.1"/>
    <property type="molecule type" value="Genomic_DNA"/>
</dbReference>
<evidence type="ECO:0000313" key="2">
    <source>
        <dbReference type="Proteomes" id="UP000186594"/>
    </source>
</evidence>
<proteinExistence type="predicted"/>
<comment type="caution">
    <text evidence="1">The sequence shown here is derived from an EMBL/GenBank/DDBJ whole genome shotgun (WGS) entry which is preliminary data.</text>
</comment>
<gene>
    <name evidence="1" type="ORF">NEOLI_003758</name>
</gene>
<dbReference type="AlphaFoldDB" id="A0A1U7LSL2"/>